<evidence type="ECO:0000259" key="10">
    <source>
        <dbReference type="PROSITE" id="PS51352"/>
    </source>
</evidence>
<reference evidence="11" key="1">
    <citation type="submission" date="2021-06" db="EMBL/GenBank/DDBJ databases">
        <authorList>
            <person name="Kallberg Y."/>
            <person name="Tangrot J."/>
            <person name="Rosling A."/>
        </authorList>
    </citation>
    <scope>NUCLEOTIDE SEQUENCE</scope>
    <source>
        <strain evidence="11">CL551</strain>
    </source>
</reference>
<keyword evidence="5" id="KW-0560">Oxidoreductase</keyword>
<name>A0A9N8W1H1_9GLOM</name>
<dbReference type="CDD" id="cd03015">
    <property type="entry name" value="PRX_Typ2cys"/>
    <property type="match status" value="1"/>
</dbReference>
<dbReference type="InterPro" id="IPR013766">
    <property type="entry name" value="Thioredoxin_domain"/>
</dbReference>
<keyword evidence="7" id="KW-0676">Redox-active center</keyword>
<dbReference type="SUPFAM" id="SSF52833">
    <property type="entry name" value="Thioredoxin-like"/>
    <property type="match status" value="1"/>
</dbReference>
<dbReference type="EMBL" id="CAJVPV010000734">
    <property type="protein sequence ID" value="CAG8471775.1"/>
    <property type="molecule type" value="Genomic_DNA"/>
</dbReference>
<comment type="similarity">
    <text evidence="1">Belongs to the peroxiredoxin family. AhpC/Prx1 subfamily.</text>
</comment>
<evidence type="ECO:0000313" key="12">
    <source>
        <dbReference type="Proteomes" id="UP000789342"/>
    </source>
</evidence>
<gene>
    <name evidence="11" type="ORF">AMORRO_LOCUS1890</name>
</gene>
<feature type="active site" description="Cysteine sulfenic acid (-SOH) intermediate; for peroxidase activity" evidence="9">
    <location>
        <position position="89"/>
    </location>
</feature>
<proteinExistence type="inferred from homology"/>
<dbReference type="Pfam" id="PF10417">
    <property type="entry name" value="1-cysPrx_C"/>
    <property type="match status" value="1"/>
</dbReference>
<evidence type="ECO:0000313" key="11">
    <source>
        <dbReference type="EMBL" id="CAG8471775.1"/>
    </source>
</evidence>
<keyword evidence="6" id="KW-1015">Disulfide bond</keyword>
<evidence type="ECO:0000256" key="3">
    <source>
        <dbReference type="ARBA" id="ARBA00022559"/>
    </source>
</evidence>
<evidence type="ECO:0000256" key="5">
    <source>
        <dbReference type="ARBA" id="ARBA00023002"/>
    </source>
</evidence>
<evidence type="ECO:0000256" key="6">
    <source>
        <dbReference type="ARBA" id="ARBA00023157"/>
    </source>
</evidence>
<accession>A0A9N8W1H1</accession>
<dbReference type="GO" id="GO:0033554">
    <property type="term" value="P:cellular response to stress"/>
    <property type="evidence" value="ECO:0007669"/>
    <property type="project" value="TreeGrafter"/>
</dbReference>
<evidence type="ECO:0000256" key="4">
    <source>
        <dbReference type="ARBA" id="ARBA00022862"/>
    </source>
</evidence>
<comment type="caution">
    <text evidence="11">The sequence shown here is derived from an EMBL/GenBank/DDBJ whole genome shotgun (WGS) entry which is preliminary data.</text>
</comment>
<dbReference type="PROSITE" id="PS51352">
    <property type="entry name" value="THIOREDOXIN_2"/>
    <property type="match status" value="1"/>
</dbReference>
<dbReference type="Gene3D" id="3.40.30.10">
    <property type="entry name" value="Glutaredoxin"/>
    <property type="match status" value="1"/>
</dbReference>
<comment type="catalytic activity">
    <reaction evidence="8">
        <text>a hydroperoxide + [thioredoxin]-dithiol = an alcohol + [thioredoxin]-disulfide + H2O</text>
        <dbReference type="Rhea" id="RHEA:62620"/>
        <dbReference type="Rhea" id="RHEA-COMP:10698"/>
        <dbReference type="Rhea" id="RHEA-COMP:10700"/>
        <dbReference type="ChEBI" id="CHEBI:15377"/>
        <dbReference type="ChEBI" id="CHEBI:29950"/>
        <dbReference type="ChEBI" id="CHEBI:30879"/>
        <dbReference type="ChEBI" id="CHEBI:35924"/>
        <dbReference type="ChEBI" id="CHEBI:50058"/>
        <dbReference type="EC" id="1.11.1.24"/>
    </reaction>
</comment>
<dbReference type="Proteomes" id="UP000789342">
    <property type="component" value="Unassembled WGS sequence"/>
</dbReference>
<dbReference type="PIRSF" id="PIRSF000239">
    <property type="entry name" value="AHPC"/>
    <property type="match status" value="1"/>
</dbReference>
<dbReference type="GO" id="GO:0005829">
    <property type="term" value="C:cytosol"/>
    <property type="evidence" value="ECO:0007669"/>
    <property type="project" value="TreeGrafter"/>
</dbReference>
<dbReference type="EC" id="1.11.1.24" evidence="2"/>
<keyword evidence="3" id="KW-0575">Peroxidase</keyword>
<protein>
    <recommendedName>
        <fullName evidence="2">thioredoxin-dependent peroxiredoxin</fullName>
        <ecNumber evidence="2">1.11.1.24</ecNumber>
    </recommendedName>
</protein>
<dbReference type="InterPro" id="IPR050217">
    <property type="entry name" value="Peroxiredoxin"/>
</dbReference>
<dbReference type="PANTHER" id="PTHR10681:SF171">
    <property type="entry name" value="PEROXIREDOXIN 4"/>
    <property type="match status" value="1"/>
</dbReference>
<organism evidence="11 12">
    <name type="scientific">Acaulospora morrowiae</name>
    <dbReference type="NCBI Taxonomy" id="94023"/>
    <lineage>
        <taxon>Eukaryota</taxon>
        <taxon>Fungi</taxon>
        <taxon>Fungi incertae sedis</taxon>
        <taxon>Mucoromycota</taxon>
        <taxon>Glomeromycotina</taxon>
        <taxon>Glomeromycetes</taxon>
        <taxon>Diversisporales</taxon>
        <taxon>Acaulosporaceae</taxon>
        <taxon>Acaulospora</taxon>
    </lineage>
</organism>
<evidence type="ECO:0000256" key="7">
    <source>
        <dbReference type="ARBA" id="ARBA00023284"/>
    </source>
</evidence>
<dbReference type="GO" id="GO:0042744">
    <property type="term" value="P:hydrogen peroxide catabolic process"/>
    <property type="evidence" value="ECO:0007669"/>
    <property type="project" value="TreeGrafter"/>
</dbReference>
<keyword evidence="12" id="KW-1185">Reference proteome</keyword>
<keyword evidence="4" id="KW-0049">Antioxidant</keyword>
<feature type="domain" description="Thioredoxin" evidence="10">
    <location>
        <begin position="44"/>
        <end position="202"/>
    </location>
</feature>
<dbReference type="GO" id="GO:0006979">
    <property type="term" value="P:response to oxidative stress"/>
    <property type="evidence" value="ECO:0007669"/>
    <property type="project" value="TreeGrafter"/>
</dbReference>
<dbReference type="PANTHER" id="PTHR10681">
    <property type="entry name" value="THIOREDOXIN PEROXIDASE"/>
    <property type="match status" value="1"/>
</dbReference>
<dbReference type="InterPro" id="IPR000866">
    <property type="entry name" value="AhpC/TSA"/>
</dbReference>
<evidence type="ECO:0000256" key="2">
    <source>
        <dbReference type="ARBA" id="ARBA00013017"/>
    </source>
</evidence>
<dbReference type="GO" id="GO:0045454">
    <property type="term" value="P:cell redox homeostasis"/>
    <property type="evidence" value="ECO:0007669"/>
    <property type="project" value="TreeGrafter"/>
</dbReference>
<sequence>PVLGVSKRVLSYTRPVYSDSAVDYTATGTIRSKTRSRKIKENVTRVSHPAPFWEAKAVVGDEITTLSLNDYENKFLVMVFYPFDFTFVCPTELLAFSDRLEEFQAINTEVVGISCDSEHSHFAWSKLPRKLGGIENIRIPLVADYSKKITEEYNVLFEEKGIPLRATVIIDDKGIVRVININDTEIGRSVDEVLRLVKAIQFANKHGEVCPVNWKEGDATIVPDQKKSKEYFSSMN</sequence>
<dbReference type="InterPro" id="IPR036249">
    <property type="entry name" value="Thioredoxin-like_sf"/>
</dbReference>
<dbReference type="AlphaFoldDB" id="A0A9N8W1H1"/>
<dbReference type="OrthoDB" id="185659at2759"/>
<evidence type="ECO:0000256" key="1">
    <source>
        <dbReference type="ARBA" id="ARBA00009796"/>
    </source>
</evidence>
<dbReference type="GO" id="GO:0008379">
    <property type="term" value="F:thioredoxin peroxidase activity"/>
    <property type="evidence" value="ECO:0007669"/>
    <property type="project" value="TreeGrafter"/>
</dbReference>
<dbReference type="InterPro" id="IPR024706">
    <property type="entry name" value="Peroxiredoxin_AhpC-typ"/>
</dbReference>
<evidence type="ECO:0000256" key="9">
    <source>
        <dbReference type="PIRSR" id="PIRSR000239-1"/>
    </source>
</evidence>
<dbReference type="FunFam" id="3.40.30.10:FF:000003">
    <property type="entry name" value="Peroxiredoxin 1"/>
    <property type="match status" value="1"/>
</dbReference>
<dbReference type="InterPro" id="IPR019479">
    <property type="entry name" value="Peroxiredoxin_C"/>
</dbReference>
<evidence type="ECO:0000256" key="8">
    <source>
        <dbReference type="ARBA" id="ARBA00049091"/>
    </source>
</evidence>
<dbReference type="Pfam" id="PF00578">
    <property type="entry name" value="AhpC-TSA"/>
    <property type="match status" value="1"/>
</dbReference>
<feature type="non-terminal residue" evidence="11">
    <location>
        <position position="236"/>
    </location>
</feature>